<gene>
    <name evidence="1" type="ORF">AcetOrient_orf01536</name>
</gene>
<evidence type="ECO:0000313" key="1">
    <source>
        <dbReference type="EMBL" id="BBC79381.1"/>
    </source>
</evidence>
<dbReference type="KEGG" id="aot:AcetOri_orf01536"/>
<organism evidence="1 2">
    <name type="scientific">Acetobacter orientalis</name>
    <dbReference type="NCBI Taxonomy" id="146474"/>
    <lineage>
        <taxon>Bacteria</taxon>
        <taxon>Pseudomonadati</taxon>
        <taxon>Pseudomonadota</taxon>
        <taxon>Alphaproteobacteria</taxon>
        <taxon>Acetobacterales</taxon>
        <taxon>Acetobacteraceae</taxon>
        <taxon>Acetobacter</taxon>
    </lineage>
</organism>
<protein>
    <submittedName>
        <fullName evidence="1">Outer membrane protein-like</fullName>
    </submittedName>
</protein>
<dbReference type="EMBL" id="AP018515">
    <property type="protein sequence ID" value="BBC79381.1"/>
    <property type="molecule type" value="Genomic_DNA"/>
</dbReference>
<dbReference type="AlphaFoldDB" id="A0A2Z5ZFI1"/>
<dbReference type="Proteomes" id="UP000270034">
    <property type="component" value="Chromosome"/>
</dbReference>
<sequence length="49" mass="5291">MSLVGENKAACLLHTTQVYSKEGKHMCFIRTPIVMPGHCGTSATAGRRT</sequence>
<evidence type="ECO:0000313" key="2">
    <source>
        <dbReference type="Proteomes" id="UP000270034"/>
    </source>
</evidence>
<reference evidence="1 2" key="1">
    <citation type="submission" date="2018-02" db="EMBL/GenBank/DDBJ databases">
        <title>Acetobacter orientalis genome.</title>
        <authorList>
            <person name="Nakashima N."/>
            <person name="Tamura T."/>
        </authorList>
    </citation>
    <scope>NUCLEOTIDE SEQUENCE [LARGE SCALE GENOMIC DNA]</scope>
    <source>
        <strain evidence="1 2">FAN1</strain>
    </source>
</reference>
<name>A0A2Z5ZFI1_9PROT</name>
<proteinExistence type="predicted"/>
<accession>A0A2Z5ZFI1</accession>